<protein>
    <submittedName>
        <fullName evidence="1">Tellurium resistance protein terD</fullName>
    </submittedName>
</protein>
<comment type="caution">
    <text evidence="1">The sequence shown here is derived from an EMBL/GenBank/DDBJ whole genome shotgun (WGS) entry which is preliminary data.</text>
</comment>
<dbReference type="RefSeq" id="WP_036313936.1">
    <property type="nucleotide sequence ID" value="NZ_JRQD01000003.1"/>
</dbReference>
<dbReference type="Proteomes" id="UP000029999">
    <property type="component" value="Unassembled WGS sequence"/>
</dbReference>
<dbReference type="EMBL" id="JRQD01000003">
    <property type="protein sequence ID" value="KGM07058.1"/>
    <property type="molecule type" value="Genomic_DNA"/>
</dbReference>
<evidence type="ECO:0000313" key="2">
    <source>
        <dbReference type="Proteomes" id="UP000029999"/>
    </source>
</evidence>
<dbReference type="AlphaFoldDB" id="A0A0A0BEV6"/>
<accession>A0A0A0BEV6</accession>
<gene>
    <name evidence="1" type="ORF">LP43_1559</name>
</gene>
<sequence>MLKKITFGSTNLSDLHEVFRMESGETLDNRRARLFPTGHTEKETLTTSIFLASLSAVKEYREELFSAIGINKIKTRNVALHVYTEMASILKDRRPDGLVIITSGKHNPVIEWAAFVEVKVGKDSISSAQVEKYIEFGRDIGISNIITISNEMVTTPTDSPVVTSKRSVNLYHWSWKYLLVMASKLVNDQRVEDEDHVFILNELQRYLRNHKNIQSYNNMGGKEWRDSVRKINDYEPSQKIDKATLEILVSSLKQEEKDISLQLTEGTQYYVEVDAKEDRSCVIEKMLADKKVVTTPYIINQDKSCTFTIDIDFIRQSITCCTTQRVNTGKAQAQTSNLLKTLDRNGVGASDHILVKAIYKRNKSLNEGIPVRQLLEEKTHADPYSVLDKALGDAIKEFEIKTKDALHRDFQSPTNFVTRIESIAERFVQQVMSAFVA</sequence>
<organism evidence="1 2">
    <name type="scientific">Methylophaga thiooxydans</name>
    <dbReference type="NCBI Taxonomy" id="392484"/>
    <lineage>
        <taxon>Bacteria</taxon>
        <taxon>Pseudomonadati</taxon>
        <taxon>Pseudomonadota</taxon>
        <taxon>Gammaproteobacteria</taxon>
        <taxon>Thiotrichales</taxon>
        <taxon>Piscirickettsiaceae</taxon>
        <taxon>Methylophaga</taxon>
    </lineage>
</organism>
<reference evidence="1 2" key="1">
    <citation type="submission" date="2014-09" db="EMBL/GenBank/DDBJ databases">
        <authorList>
            <person name="Grob C."/>
            <person name="Taubert M."/>
            <person name="Howat A.M."/>
            <person name="Burns O.J."/>
            <person name="Dixon J.L."/>
            <person name="Chen Y."/>
            <person name="Murrell J.C."/>
        </authorList>
    </citation>
    <scope>NUCLEOTIDE SEQUENCE [LARGE SCALE GENOMIC DNA]</scope>
    <source>
        <strain evidence="1">L4</strain>
    </source>
</reference>
<name>A0A0A0BEV6_9GAMM</name>
<proteinExistence type="predicted"/>
<evidence type="ECO:0000313" key="1">
    <source>
        <dbReference type="EMBL" id="KGM07058.1"/>
    </source>
</evidence>